<organism evidence="2 3">
    <name type="scientific">Golovinomyces cichoracearum</name>
    <dbReference type="NCBI Taxonomy" id="62708"/>
    <lineage>
        <taxon>Eukaryota</taxon>
        <taxon>Fungi</taxon>
        <taxon>Dikarya</taxon>
        <taxon>Ascomycota</taxon>
        <taxon>Pezizomycotina</taxon>
        <taxon>Leotiomycetes</taxon>
        <taxon>Erysiphales</taxon>
        <taxon>Erysiphaceae</taxon>
        <taxon>Golovinomyces</taxon>
    </lineage>
</organism>
<dbReference type="PANTHER" id="PTHR42023">
    <property type="entry name" value="BHLH DOMAIN-CONTAINING PROTEIN"/>
    <property type="match status" value="1"/>
</dbReference>
<reference evidence="2 3" key="1">
    <citation type="journal article" date="2018" name="BMC Genomics">
        <title>Comparative genome analyses reveal sequence features reflecting distinct modes of host-adaptation between dicot and monocot powdery mildew.</title>
        <authorList>
            <person name="Wu Y."/>
            <person name="Ma X."/>
            <person name="Pan Z."/>
            <person name="Kale S.D."/>
            <person name="Song Y."/>
            <person name="King H."/>
            <person name="Zhang Q."/>
            <person name="Presley C."/>
            <person name="Deng X."/>
            <person name="Wei C.I."/>
            <person name="Xiao S."/>
        </authorList>
    </citation>
    <scope>NUCLEOTIDE SEQUENCE [LARGE SCALE GENOMIC DNA]</scope>
    <source>
        <strain evidence="2">UCSC1</strain>
    </source>
</reference>
<accession>A0A420H8A5</accession>
<dbReference type="EMBL" id="MCBR01021921">
    <property type="protein sequence ID" value="RKF53659.1"/>
    <property type="molecule type" value="Genomic_DNA"/>
</dbReference>
<protein>
    <submittedName>
        <fullName evidence="2">Uncharacterized protein</fullName>
    </submittedName>
</protein>
<feature type="compositionally biased region" description="Polar residues" evidence="1">
    <location>
        <begin position="120"/>
        <end position="138"/>
    </location>
</feature>
<sequence>MKKMEPVSRKYRGDLAFAQRRKLNHVTQIKRDLSPNREQSGGGQTRQAVDPRWDPFSGEITSSEKGKAQSVKPKNFGVSVRSENETKLRTMNLTTPTPLGERIRKLNSQASFESLEVKSQDYSAYSPSSNYRFETQSPDLPPVPKKDNASPSVPKKDIASPSVPRKDTASPSVPQKDTVLLLSQKPASILPKIPTGTEQNDKVTETKTKIVATIDPARKNKNIIYGDDNSNDDLLRVEKMSLELPEPRPKQPLLVQRLESRQLSAKKDQSSPSSIIEPSFRKSPANSPPQHSSEDTDKNVKTPRLVNYNINAQKDSSPLSRVSDDTQNDPPIKISARTQDESAVMNRVRPKVMASHFNRINRKAVPLNSPIFISMSNNSVINAKEWLRNSKALPQAPAENPSHDLVTALQAHLDSLANRRRKISQSIRQMTELMPRENLLITEEVRLRREREKRHVAMLLEEEAEIKREEHEVGLRLHRAWKRTESGAVYEPTSLWVRRVTCGKKLDLAKSISPAF</sequence>
<evidence type="ECO:0000313" key="2">
    <source>
        <dbReference type="EMBL" id="RKF53659.1"/>
    </source>
</evidence>
<comment type="caution">
    <text evidence="2">The sequence shown here is derived from an EMBL/GenBank/DDBJ whole genome shotgun (WGS) entry which is preliminary data.</text>
</comment>
<proteinExistence type="predicted"/>
<dbReference type="OrthoDB" id="4507572at2759"/>
<evidence type="ECO:0000313" key="3">
    <source>
        <dbReference type="Proteomes" id="UP000285405"/>
    </source>
</evidence>
<evidence type="ECO:0000256" key="1">
    <source>
        <dbReference type="SAM" id="MobiDB-lite"/>
    </source>
</evidence>
<feature type="compositionally biased region" description="Basic and acidic residues" evidence="1">
    <location>
        <begin position="144"/>
        <end position="168"/>
    </location>
</feature>
<dbReference type="AlphaFoldDB" id="A0A420H8A5"/>
<dbReference type="PANTHER" id="PTHR42023:SF1">
    <property type="entry name" value="BHLH DOMAIN-CONTAINING PROTEIN"/>
    <property type="match status" value="1"/>
</dbReference>
<feature type="region of interest" description="Disordered" evidence="1">
    <location>
        <begin position="260"/>
        <end position="334"/>
    </location>
</feature>
<feature type="compositionally biased region" description="Polar residues" evidence="1">
    <location>
        <begin position="308"/>
        <end position="320"/>
    </location>
</feature>
<name>A0A420H8A5_9PEZI</name>
<feature type="region of interest" description="Disordered" evidence="1">
    <location>
        <begin position="1"/>
        <end position="204"/>
    </location>
</feature>
<gene>
    <name evidence="2" type="ORF">GcC1_219032</name>
</gene>
<feature type="compositionally biased region" description="Basic and acidic residues" evidence="1">
    <location>
        <begin position="1"/>
        <end position="13"/>
    </location>
</feature>
<dbReference type="Proteomes" id="UP000285405">
    <property type="component" value="Unassembled WGS sequence"/>
</dbReference>